<sequence>MKNHFVASSLVGAVLSGLTACHFNSSRLNNEQDKMVAEKLMDGYFSNQKVSQITPNLQLFSARFWQAASRDEVMQLFKKRDEVLGQLQSTSLENWTTKVTSGTNPSGEYQLQYKNKYTKGEAAETFRLEREANDSLKIVHYNINSKEFFR</sequence>
<accession>W8EVY3</accession>
<dbReference type="PATRIC" id="fig|1227739.3.peg.566"/>
<keyword evidence="2" id="KW-1185">Reference proteome</keyword>
<reference evidence="1 2" key="1">
    <citation type="submission" date="2014-01" db="EMBL/GenBank/DDBJ databases">
        <title>Complete genome sequence of ionizing-radiation resistance bacterium Hymenobacter swuensis DY53.</title>
        <authorList>
            <person name="Jung J.-H."/>
            <person name="Jeong S.-W."/>
            <person name="Joe M.-H."/>
            <person name="Cho y.-j."/>
            <person name="Kim M.-K."/>
            <person name="Lim S.-Y."/>
        </authorList>
    </citation>
    <scope>NUCLEOTIDE SEQUENCE [LARGE SCALE GENOMIC DNA]</scope>
    <source>
        <strain evidence="1 2">DY53</strain>
    </source>
</reference>
<organism evidence="1 2">
    <name type="scientific">Hymenobacter swuensis DY53</name>
    <dbReference type="NCBI Taxonomy" id="1227739"/>
    <lineage>
        <taxon>Bacteria</taxon>
        <taxon>Pseudomonadati</taxon>
        <taxon>Bacteroidota</taxon>
        <taxon>Cytophagia</taxon>
        <taxon>Cytophagales</taxon>
        <taxon>Hymenobacteraceae</taxon>
        <taxon>Hymenobacter</taxon>
    </lineage>
</organism>
<evidence type="ECO:0000313" key="1">
    <source>
        <dbReference type="EMBL" id="AHJ95892.1"/>
    </source>
</evidence>
<gene>
    <name evidence="1" type="ORF">Hsw_0297</name>
</gene>
<evidence type="ECO:0000313" key="2">
    <source>
        <dbReference type="Proteomes" id="UP000019423"/>
    </source>
</evidence>
<dbReference type="EMBL" id="CP007145">
    <property type="protein sequence ID" value="AHJ95892.1"/>
    <property type="molecule type" value="Genomic_DNA"/>
</dbReference>
<dbReference type="AlphaFoldDB" id="W8EVY3"/>
<name>W8EVY3_9BACT</name>
<dbReference type="KEGG" id="hsw:Hsw_0297"/>
<dbReference type="eggNOG" id="ENOG5033NWZ">
    <property type="taxonomic scope" value="Bacteria"/>
</dbReference>
<dbReference type="HOGENOM" id="CLU_1738064_0_0_10"/>
<dbReference type="Proteomes" id="UP000019423">
    <property type="component" value="Chromosome"/>
</dbReference>
<dbReference type="PROSITE" id="PS51257">
    <property type="entry name" value="PROKAR_LIPOPROTEIN"/>
    <property type="match status" value="1"/>
</dbReference>
<proteinExistence type="predicted"/>
<protein>
    <recommendedName>
        <fullName evidence="3">Lipoprotein</fullName>
    </recommendedName>
</protein>
<evidence type="ECO:0008006" key="3">
    <source>
        <dbReference type="Google" id="ProtNLM"/>
    </source>
</evidence>